<gene>
    <name evidence="2" type="ORF">BpHYR1_003144</name>
</gene>
<accession>A0A3M7QBH8</accession>
<sequence>MQDLFNTILDQSYCVLEIIPLSIASQIWIFFCIFYTQNYKEKKVANWINFDKNRSLVLTLEIL</sequence>
<keyword evidence="3" id="KW-1185">Reference proteome</keyword>
<feature type="transmembrane region" description="Helical" evidence="1">
    <location>
        <begin position="18"/>
        <end position="36"/>
    </location>
</feature>
<comment type="caution">
    <text evidence="2">The sequence shown here is derived from an EMBL/GenBank/DDBJ whole genome shotgun (WGS) entry which is preliminary data.</text>
</comment>
<reference evidence="2 3" key="1">
    <citation type="journal article" date="2018" name="Sci. Rep.">
        <title>Genomic signatures of local adaptation to the degree of environmental predictability in rotifers.</title>
        <authorList>
            <person name="Franch-Gras L."/>
            <person name="Hahn C."/>
            <person name="Garcia-Roger E.M."/>
            <person name="Carmona M.J."/>
            <person name="Serra M."/>
            <person name="Gomez A."/>
        </authorList>
    </citation>
    <scope>NUCLEOTIDE SEQUENCE [LARGE SCALE GENOMIC DNA]</scope>
    <source>
        <strain evidence="2">HYR1</strain>
    </source>
</reference>
<evidence type="ECO:0000256" key="1">
    <source>
        <dbReference type="SAM" id="Phobius"/>
    </source>
</evidence>
<keyword evidence="1" id="KW-1133">Transmembrane helix</keyword>
<evidence type="ECO:0000313" key="3">
    <source>
        <dbReference type="Proteomes" id="UP000276133"/>
    </source>
</evidence>
<keyword evidence="1" id="KW-0472">Membrane</keyword>
<organism evidence="2 3">
    <name type="scientific">Brachionus plicatilis</name>
    <name type="common">Marine rotifer</name>
    <name type="synonym">Brachionus muelleri</name>
    <dbReference type="NCBI Taxonomy" id="10195"/>
    <lineage>
        <taxon>Eukaryota</taxon>
        <taxon>Metazoa</taxon>
        <taxon>Spiralia</taxon>
        <taxon>Gnathifera</taxon>
        <taxon>Rotifera</taxon>
        <taxon>Eurotatoria</taxon>
        <taxon>Monogononta</taxon>
        <taxon>Pseudotrocha</taxon>
        <taxon>Ploima</taxon>
        <taxon>Brachionidae</taxon>
        <taxon>Brachionus</taxon>
    </lineage>
</organism>
<dbReference type="EMBL" id="REGN01006777">
    <property type="protein sequence ID" value="RNA08341.1"/>
    <property type="molecule type" value="Genomic_DNA"/>
</dbReference>
<dbReference type="AlphaFoldDB" id="A0A3M7QBH8"/>
<proteinExistence type="predicted"/>
<name>A0A3M7QBH8_BRAPC</name>
<dbReference type="Proteomes" id="UP000276133">
    <property type="component" value="Unassembled WGS sequence"/>
</dbReference>
<keyword evidence="1" id="KW-0812">Transmembrane</keyword>
<evidence type="ECO:0000313" key="2">
    <source>
        <dbReference type="EMBL" id="RNA08341.1"/>
    </source>
</evidence>
<protein>
    <submittedName>
        <fullName evidence="2">Uncharacterized protein</fullName>
    </submittedName>
</protein>